<evidence type="ECO:0000313" key="1">
    <source>
        <dbReference type="EMBL" id="KFC22052.1"/>
    </source>
</evidence>
<comment type="caution">
    <text evidence="1">The sequence shown here is derived from an EMBL/GenBank/DDBJ whole genome shotgun (WGS) entry which is preliminary data.</text>
</comment>
<proteinExistence type="predicted"/>
<name>A0A085BHV7_9FLAO</name>
<dbReference type="Proteomes" id="UP000028623">
    <property type="component" value="Unassembled WGS sequence"/>
</dbReference>
<dbReference type="OrthoDB" id="1264664at2"/>
<sequence length="77" mass="8925">MKAQVIEDHNGLPTGVFIPIKEWEKLKKQYPNIAEETSIFELSEEQKKILDAQEDLPISEYQDNDAFVAELKKEYGL</sequence>
<dbReference type="STRING" id="421072.SAMN04488097_2376"/>
<accession>A0A085BHV7</accession>
<dbReference type="RefSeq" id="WP_034975393.1">
    <property type="nucleotide sequence ID" value="NZ_FOFI01000003.1"/>
</dbReference>
<protein>
    <recommendedName>
        <fullName evidence="3">Addiction module component</fullName>
    </recommendedName>
</protein>
<gene>
    <name evidence="1" type="ORF">IO89_08810</name>
</gene>
<evidence type="ECO:0000313" key="2">
    <source>
        <dbReference type="Proteomes" id="UP000028623"/>
    </source>
</evidence>
<reference evidence="1 2" key="1">
    <citation type="submission" date="2014-07" db="EMBL/GenBank/DDBJ databases">
        <title>Epilithonimonas lactis LMG 22401 Genome.</title>
        <authorList>
            <person name="Pipes S.E."/>
            <person name="Stropko S.J."/>
        </authorList>
    </citation>
    <scope>NUCLEOTIDE SEQUENCE [LARGE SCALE GENOMIC DNA]</scope>
    <source>
        <strain evidence="1 2">LMG 24401</strain>
    </source>
</reference>
<dbReference type="EMBL" id="JPLY01000003">
    <property type="protein sequence ID" value="KFC22052.1"/>
    <property type="molecule type" value="Genomic_DNA"/>
</dbReference>
<evidence type="ECO:0008006" key="3">
    <source>
        <dbReference type="Google" id="ProtNLM"/>
    </source>
</evidence>
<dbReference type="AlphaFoldDB" id="A0A085BHV7"/>
<organism evidence="1 2">
    <name type="scientific">Epilithonimonas lactis</name>
    <dbReference type="NCBI Taxonomy" id="421072"/>
    <lineage>
        <taxon>Bacteria</taxon>
        <taxon>Pseudomonadati</taxon>
        <taxon>Bacteroidota</taxon>
        <taxon>Flavobacteriia</taxon>
        <taxon>Flavobacteriales</taxon>
        <taxon>Weeksellaceae</taxon>
        <taxon>Chryseobacterium group</taxon>
        <taxon>Epilithonimonas</taxon>
    </lineage>
</organism>
<keyword evidence="2" id="KW-1185">Reference proteome</keyword>